<name>A0A4P9XC62_9FUNG</name>
<dbReference type="Proteomes" id="UP000274922">
    <property type="component" value="Unassembled WGS sequence"/>
</dbReference>
<feature type="region of interest" description="Disordered" evidence="2">
    <location>
        <begin position="79"/>
        <end position="104"/>
    </location>
</feature>
<feature type="compositionally biased region" description="Basic and acidic residues" evidence="2">
    <location>
        <begin position="83"/>
        <end position="92"/>
    </location>
</feature>
<evidence type="ECO:0000256" key="2">
    <source>
        <dbReference type="SAM" id="MobiDB-lite"/>
    </source>
</evidence>
<proteinExistence type="predicted"/>
<organism evidence="3 4">
    <name type="scientific">Caulochytrium protostelioides</name>
    <dbReference type="NCBI Taxonomy" id="1555241"/>
    <lineage>
        <taxon>Eukaryota</taxon>
        <taxon>Fungi</taxon>
        <taxon>Fungi incertae sedis</taxon>
        <taxon>Chytridiomycota</taxon>
        <taxon>Chytridiomycota incertae sedis</taxon>
        <taxon>Chytridiomycetes</taxon>
        <taxon>Caulochytriales</taxon>
        <taxon>Caulochytriaceae</taxon>
        <taxon>Caulochytrium</taxon>
    </lineage>
</organism>
<feature type="compositionally biased region" description="Pro residues" evidence="2">
    <location>
        <begin position="594"/>
        <end position="604"/>
    </location>
</feature>
<dbReference type="PRINTS" id="PR00833">
    <property type="entry name" value="POAALLERGEN"/>
</dbReference>
<sequence>MAAPSDSSRRGAPPTPLQAALAVLAPDAAALSAGYAKPRLPAPGALPADGFRLAQLRQTAQTWARLLELALADAPPEAAPSLVDREGHHEQPHAPPHQRGAVTEDPQVATDHFSFEPHRLMTTAFRRNGITPHPALLVLGLHHLQIGGRVVAERHLLAAPHGAAAAWTRPARAALGWIGWAVAQPLQAALGAVLGDGHDGDDDGDDVARDRTELTPLLAPTAGAAGPVDARLTLADLDDTARALQWSAGRWVHYARLDAVAAAAVALVQQHAASPADHVFRVAALFRWLSATCPTDGTPCLQHAWPRLTADDRVRLVDHLVVSGRAAREGDVLTIASSAHAAAAAAAAAAKPRASARIWTRAAPHPHAVPFHPAGAAVADVREAQQQLAAAQARLDTTAQAARAEARQHLRAAAAAATATAGAAAADRSRRAAKAALARALQADQAAARLAPNRARLDEVEAQILQSEWDAVTVSGLAAARDALAVLHATVAAAALPAGTPSGAVDAVDAVADLLAEVADAHAQSEAVTQLIIDHGAEPRPSASSAAATAGDAWDLAAIERELDALLEAETTATPPSRVTVASAAAVAAAAAVPAPPSPAPPVAAPSSATSADGAVAPAAAWPAVPTRPVPTVAAAPADPKAASPRPLLAA</sequence>
<evidence type="ECO:0000313" key="4">
    <source>
        <dbReference type="Proteomes" id="UP000274922"/>
    </source>
</evidence>
<feature type="region of interest" description="Disordered" evidence="2">
    <location>
        <begin position="593"/>
        <end position="651"/>
    </location>
</feature>
<keyword evidence="4" id="KW-1185">Reference proteome</keyword>
<dbReference type="AlphaFoldDB" id="A0A4P9XC62"/>
<evidence type="ECO:0000313" key="3">
    <source>
        <dbReference type="EMBL" id="RKP03005.1"/>
    </source>
</evidence>
<gene>
    <name evidence="3" type="ORF">CXG81DRAFT_17362</name>
</gene>
<dbReference type="EMBL" id="ML014130">
    <property type="protein sequence ID" value="RKP03005.1"/>
    <property type="molecule type" value="Genomic_DNA"/>
</dbReference>
<evidence type="ECO:0000256" key="1">
    <source>
        <dbReference type="SAM" id="Coils"/>
    </source>
</evidence>
<protein>
    <submittedName>
        <fullName evidence="3">Uncharacterized protein</fullName>
    </submittedName>
</protein>
<accession>A0A4P9XC62</accession>
<reference evidence="4" key="1">
    <citation type="journal article" date="2018" name="Nat. Microbiol.">
        <title>Leveraging single-cell genomics to expand the fungal tree of life.</title>
        <authorList>
            <person name="Ahrendt S.R."/>
            <person name="Quandt C.A."/>
            <person name="Ciobanu D."/>
            <person name="Clum A."/>
            <person name="Salamov A."/>
            <person name="Andreopoulos B."/>
            <person name="Cheng J.F."/>
            <person name="Woyke T."/>
            <person name="Pelin A."/>
            <person name="Henrissat B."/>
            <person name="Reynolds N.K."/>
            <person name="Benny G.L."/>
            <person name="Smith M.E."/>
            <person name="James T.Y."/>
            <person name="Grigoriev I.V."/>
        </authorList>
    </citation>
    <scope>NUCLEOTIDE SEQUENCE [LARGE SCALE GENOMIC DNA]</scope>
    <source>
        <strain evidence="4">ATCC 52028</strain>
    </source>
</reference>
<feature type="compositionally biased region" description="Low complexity" evidence="2">
    <location>
        <begin position="605"/>
        <end position="651"/>
    </location>
</feature>
<feature type="coiled-coil region" evidence="1">
    <location>
        <begin position="374"/>
        <end position="401"/>
    </location>
</feature>
<keyword evidence="1" id="KW-0175">Coiled coil</keyword>